<accession>A0A455R1X0</accession>
<comment type="similarity">
    <text evidence="1">Belongs to the ornithine cyclodeaminase/mu-crystallin family.</text>
</comment>
<dbReference type="Gene3D" id="3.40.50.720">
    <property type="entry name" value="NAD(P)-binding Rossmann-like Domain"/>
    <property type="match status" value="1"/>
</dbReference>
<name>A0A455R1X0_9GAMM</name>
<dbReference type="AlphaFoldDB" id="A0A455R1X0"/>
<dbReference type="Pfam" id="PF02423">
    <property type="entry name" value="OCD_Mu_crystall"/>
    <property type="match status" value="1"/>
</dbReference>
<reference evidence="2" key="1">
    <citation type="submission" date="2015-07" db="EMBL/GenBank/DDBJ databases">
        <title>Novel operon containing particulate methane monooxygenase-type genes and epoxyalkane:coenzyme M transferase gene in ethylene-assimilating marine bacterium, Haliea sp. ETY-M.</title>
        <authorList>
            <person name="Suzuki T."/>
            <person name="Habe H."/>
            <person name="Nakajima-Kambe T."/>
            <person name="Fuse H."/>
        </authorList>
    </citation>
    <scope>NUCLEOTIDE SEQUENCE</scope>
    <source>
        <strain evidence="2">ETY-M</strain>
    </source>
</reference>
<dbReference type="EMBL" id="LC064121">
    <property type="protein sequence ID" value="BBD50163.1"/>
    <property type="molecule type" value="Genomic_DNA"/>
</dbReference>
<dbReference type="GO" id="GO:0019752">
    <property type="term" value="P:carboxylic acid metabolic process"/>
    <property type="evidence" value="ECO:0007669"/>
    <property type="project" value="UniProtKB-ARBA"/>
</dbReference>
<evidence type="ECO:0000313" key="2">
    <source>
        <dbReference type="EMBL" id="BBD50163.1"/>
    </source>
</evidence>
<dbReference type="PIRSF" id="PIRSF001439">
    <property type="entry name" value="CryM"/>
    <property type="match status" value="1"/>
</dbReference>
<protein>
    <submittedName>
        <fullName evidence="2">Ornithine cyclodeaminase</fullName>
        <ecNumber evidence="2">4.3.1.12</ecNumber>
    </submittedName>
</protein>
<sequence length="299" mass="31053">MARCIDAMDRAMRAVSAGRVSMLPRQFLATGANGEQLGVMPCVCENERAAATKIISITPANAARGEAVIQGFVSLVDTDSGRVRLIADGGTLTGIRTAATSALATRELARDDAISLGIFGTGVQAHTHIEAMRCVRDIREVRVWGRDAAKARAFAERERRTGLDIRACERPEDAAAADIVCTVTASPVPVLQGAWIAPGTHVNLVGAHAASARESDSALIAAARVFVDSRAAHEHEGGDVLIPVQEGAITLADLGGELGEVLLGEAAGRLDSQQITVYNSVGVAAQDLFAALAVAAAVD</sequence>
<keyword evidence="2" id="KW-0456">Lyase</keyword>
<dbReference type="InterPro" id="IPR003462">
    <property type="entry name" value="ODC_Mu_crystall"/>
</dbReference>
<dbReference type="Gene3D" id="3.30.1780.10">
    <property type="entry name" value="ornithine cyclodeaminase, domain 1"/>
    <property type="match status" value="1"/>
</dbReference>
<dbReference type="GO" id="GO:0008473">
    <property type="term" value="F:ornithine cyclodeaminase activity"/>
    <property type="evidence" value="ECO:0007669"/>
    <property type="project" value="UniProtKB-EC"/>
</dbReference>
<evidence type="ECO:0000256" key="1">
    <source>
        <dbReference type="ARBA" id="ARBA00008903"/>
    </source>
</evidence>
<organism evidence="2">
    <name type="scientific">Haliea sp. ETY-M</name>
    <dbReference type="NCBI Taxonomy" id="1055105"/>
    <lineage>
        <taxon>Bacteria</taxon>
        <taxon>Pseudomonadati</taxon>
        <taxon>Pseudomonadota</taxon>
        <taxon>Gammaproteobacteria</taxon>
        <taxon>Cellvibrionales</taxon>
        <taxon>Halieaceae</taxon>
        <taxon>Haliea</taxon>
    </lineage>
</organism>
<dbReference type="GO" id="GO:0005737">
    <property type="term" value="C:cytoplasm"/>
    <property type="evidence" value="ECO:0007669"/>
    <property type="project" value="TreeGrafter"/>
</dbReference>
<proteinExistence type="inferred from homology"/>
<dbReference type="InterPro" id="IPR036291">
    <property type="entry name" value="NAD(P)-bd_dom_sf"/>
</dbReference>
<dbReference type="GO" id="GO:0016491">
    <property type="term" value="F:oxidoreductase activity"/>
    <property type="evidence" value="ECO:0007669"/>
    <property type="project" value="UniProtKB-ARBA"/>
</dbReference>
<dbReference type="FunFam" id="3.40.50.720:FF:000311">
    <property type="entry name" value="Ornithine cyclodeaminase"/>
    <property type="match status" value="1"/>
</dbReference>
<dbReference type="InterPro" id="IPR023401">
    <property type="entry name" value="ODC_N"/>
</dbReference>
<dbReference type="PANTHER" id="PTHR13812:SF19">
    <property type="entry name" value="KETIMINE REDUCTASE MU-CRYSTALLIN"/>
    <property type="match status" value="1"/>
</dbReference>
<dbReference type="EC" id="4.3.1.12" evidence="2"/>
<dbReference type="PANTHER" id="PTHR13812">
    <property type="entry name" value="KETIMINE REDUCTASE MU-CRYSTALLIN"/>
    <property type="match status" value="1"/>
</dbReference>
<dbReference type="SUPFAM" id="SSF51735">
    <property type="entry name" value="NAD(P)-binding Rossmann-fold domains"/>
    <property type="match status" value="1"/>
</dbReference>